<dbReference type="InParanoid" id="A0A5C3PE91"/>
<dbReference type="EMBL" id="ML211337">
    <property type="protein sequence ID" value="TFK84163.1"/>
    <property type="molecule type" value="Genomic_DNA"/>
</dbReference>
<evidence type="ECO:0000313" key="1">
    <source>
        <dbReference type="EMBL" id="TFK84163.1"/>
    </source>
</evidence>
<sequence length="272" mass="31013">LDIHALARVRATCSDGDQYVSATLCRRMRMLISPYFTRYWDFVEEMQITGAVIGGEAALSVLHPQLQHPSTLTIFLPNRLFFHMLAYLCAVEGYSAVLATRRGDRDAVQRRTCTAALTRGTRGIELIQSTTHSALYALLGQWNTALPAYITPTRFCDPYPLLTRARRALVDTRHTMCSGLALKPHLRPLVAEWRKRGWSVAIHPTVWDPRRVRCEQNLHPDCALAVRYFGDKHCVAGPLLPVQRPSMQLRRRAKENSVEEYTVIWWRGGRLC</sequence>
<feature type="non-terminal residue" evidence="1">
    <location>
        <position position="1"/>
    </location>
</feature>
<gene>
    <name evidence="1" type="ORF">K466DRAFT_439612</name>
</gene>
<evidence type="ECO:0000313" key="2">
    <source>
        <dbReference type="Proteomes" id="UP000308197"/>
    </source>
</evidence>
<protein>
    <submittedName>
        <fullName evidence="1">Uncharacterized protein</fullName>
    </submittedName>
</protein>
<reference evidence="1 2" key="1">
    <citation type="journal article" date="2019" name="Nat. Ecol. Evol.">
        <title>Megaphylogeny resolves global patterns of mushroom evolution.</title>
        <authorList>
            <person name="Varga T."/>
            <person name="Krizsan K."/>
            <person name="Foldi C."/>
            <person name="Dima B."/>
            <person name="Sanchez-Garcia M."/>
            <person name="Sanchez-Ramirez S."/>
            <person name="Szollosi G.J."/>
            <person name="Szarkandi J.G."/>
            <person name="Papp V."/>
            <person name="Albert L."/>
            <person name="Andreopoulos W."/>
            <person name="Angelini C."/>
            <person name="Antonin V."/>
            <person name="Barry K.W."/>
            <person name="Bougher N.L."/>
            <person name="Buchanan P."/>
            <person name="Buyck B."/>
            <person name="Bense V."/>
            <person name="Catcheside P."/>
            <person name="Chovatia M."/>
            <person name="Cooper J."/>
            <person name="Damon W."/>
            <person name="Desjardin D."/>
            <person name="Finy P."/>
            <person name="Geml J."/>
            <person name="Haridas S."/>
            <person name="Hughes K."/>
            <person name="Justo A."/>
            <person name="Karasinski D."/>
            <person name="Kautmanova I."/>
            <person name="Kiss B."/>
            <person name="Kocsube S."/>
            <person name="Kotiranta H."/>
            <person name="LaButti K.M."/>
            <person name="Lechner B.E."/>
            <person name="Liimatainen K."/>
            <person name="Lipzen A."/>
            <person name="Lukacs Z."/>
            <person name="Mihaltcheva S."/>
            <person name="Morgado L.N."/>
            <person name="Niskanen T."/>
            <person name="Noordeloos M.E."/>
            <person name="Ohm R.A."/>
            <person name="Ortiz-Santana B."/>
            <person name="Ovrebo C."/>
            <person name="Racz N."/>
            <person name="Riley R."/>
            <person name="Savchenko A."/>
            <person name="Shiryaev A."/>
            <person name="Soop K."/>
            <person name="Spirin V."/>
            <person name="Szebenyi C."/>
            <person name="Tomsovsky M."/>
            <person name="Tulloss R.E."/>
            <person name="Uehling J."/>
            <person name="Grigoriev I.V."/>
            <person name="Vagvolgyi C."/>
            <person name="Papp T."/>
            <person name="Martin F.M."/>
            <person name="Miettinen O."/>
            <person name="Hibbett D.S."/>
            <person name="Nagy L.G."/>
        </authorList>
    </citation>
    <scope>NUCLEOTIDE SEQUENCE [LARGE SCALE GENOMIC DNA]</scope>
    <source>
        <strain evidence="1 2">HHB13444</strain>
    </source>
</reference>
<feature type="non-terminal residue" evidence="1">
    <location>
        <position position="272"/>
    </location>
</feature>
<dbReference type="AlphaFoldDB" id="A0A5C3PE91"/>
<keyword evidence="2" id="KW-1185">Reference proteome</keyword>
<dbReference type="Proteomes" id="UP000308197">
    <property type="component" value="Unassembled WGS sequence"/>
</dbReference>
<accession>A0A5C3PE91</accession>
<proteinExistence type="predicted"/>
<name>A0A5C3PE91_9APHY</name>
<organism evidence="1 2">
    <name type="scientific">Polyporus arcularius HHB13444</name>
    <dbReference type="NCBI Taxonomy" id="1314778"/>
    <lineage>
        <taxon>Eukaryota</taxon>
        <taxon>Fungi</taxon>
        <taxon>Dikarya</taxon>
        <taxon>Basidiomycota</taxon>
        <taxon>Agaricomycotina</taxon>
        <taxon>Agaricomycetes</taxon>
        <taxon>Polyporales</taxon>
        <taxon>Polyporaceae</taxon>
        <taxon>Polyporus</taxon>
    </lineage>
</organism>